<evidence type="ECO:0008006" key="3">
    <source>
        <dbReference type="Google" id="ProtNLM"/>
    </source>
</evidence>
<organism evidence="1 2">
    <name type="scientific">Paenibacillus terrae (strain HPL-003)</name>
    <dbReference type="NCBI Taxonomy" id="985665"/>
    <lineage>
        <taxon>Bacteria</taxon>
        <taxon>Bacillati</taxon>
        <taxon>Bacillota</taxon>
        <taxon>Bacilli</taxon>
        <taxon>Bacillales</taxon>
        <taxon>Paenibacillaceae</taxon>
        <taxon>Paenibacillus</taxon>
    </lineage>
</organism>
<dbReference type="STRING" id="985665.HPL003_27115"/>
<reference evidence="1 2" key="3">
    <citation type="journal article" date="2012" name="J. Bacteriol.">
        <title>Genome Sequence of Paenibacillus terrae HPL-003, a Xylanase-Producing Bacterium Isolated from Soil Found in Forest Residue.</title>
        <authorList>
            <person name="Shin S.H."/>
            <person name="Kim S."/>
            <person name="Kim J.Y."/>
            <person name="Song H.Y."/>
            <person name="Cho S.J."/>
            <person name="Kim D.R."/>
            <person name="Lee K.I."/>
            <person name="Lim H.K."/>
            <person name="Park N.J."/>
            <person name="Hwang I.T."/>
            <person name="Yang K.S."/>
        </authorList>
    </citation>
    <scope>NUCLEOTIDE SEQUENCE [LARGE SCALE GENOMIC DNA]</scope>
    <source>
        <strain evidence="1 2">HPL-003</strain>
    </source>
</reference>
<dbReference type="OrthoDB" id="122388at2"/>
<dbReference type="HOGENOM" id="CLU_140176_16_2_9"/>
<dbReference type="RefSeq" id="WP_014282815.1">
    <property type="nucleotide sequence ID" value="NC_016641.1"/>
</dbReference>
<reference key="2">
    <citation type="submission" date="2011-11" db="EMBL/GenBank/DDBJ databases">
        <authorList>
            <person name="Shin S.H."/>
            <person name="Kim S."/>
            <person name="Kim J.Y."/>
        </authorList>
    </citation>
    <scope>NUCLEOTIDE SEQUENCE</scope>
    <source>
        <strain>HPL-003</strain>
    </source>
</reference>
<sequence>MEEEMLKALESYPPLLDVTHIQEILMVGQAVAYNESNSGNFPVMKVGRQLRVAKPLFAKYIIESSTYSSV</sequence>
<dbReference type="EMBL" id="CP003107">
    <property type="protein sequence ID" value="AET62135.1"/>
    <property type="molecule type" value="Genomic_DNA"/>
</dbReference>
<accession>G7VSC6</accession>
<reference evidence="2" key="1">
    <citation type="submission" date="2011-11" db="EMBL/GenBank/DDBJ databases">
        <title>Complete sequence of Paenibacillus terrae HPL-003.</title>
        <authorList>
            <person name="Shin S.H."/>
            <person name="Kim S."/>
            <person name="Kim J.Y."/>
        </authorList>
    </citation>
    <scope>NUCLEOTIDE SEQUENCE [LARGE SCALE GENOMIC DNA]</scope>
    <source>
        <strain evidence="2">HPL-003</strain>
    </source>
</reference>
<dbReference type="KEGG" id="pta:HPL003_27115"/>
<evidence type="ECO:0000313" key="2">
    <source>
        <dbReference type="Proteomes" id="UP000005876"/>
    </source>
</evidence>
<evidence type="ECO:0000313" key="1">
    <source>
        <dbReference type="EMBL" id="AET62135.1"/>
    </source>
</evidence>
<gene>
    <name evidence="1" type="ordered locus">HPL003_27115</name>
</gene>
<dbReference type="Proteomes" id="UP000005876">
    <property type="component" value="Chromosome"/>
</dbReference>
<proteinExistence type="predicted"/>
<name>G7VSC6_PAETH</name>
<dbReference type="AlphaFoldDB" id="G7VSC6"/>
<protein>
    <recommendedName>
        <fullName evidence="3">DNA-binding protein</fullName>
    </recommendedName>
</protein>